<accession>A0ABQ0H2W4</accession>
<sequence length="200" mass="20813">MADAKMAAKKSIGLVFIEGYADWEFGFLSASAVEYFGARIISLAPEAKSVASIGGLVLTPERGISADENADLDAMAVIGSEGWFSDTPPDITPLILSVHRRGGTVGGICAGTLPLARAGLFSGRAHTSNGAGWIEGKIGSYEGADRYRDVPFAVSDGPVVSASGAAPGTFAATFLETLFPARAEDVGQMRQFMAREYGSI</sequence>
<evidence type="ECO:0000313" key="2">
    <source>
        <dbReference type="EMBL" id="GAB1583260.1"/>
    </source>
</evidence>
<dbReference type="Gene3D" id="3.40.50.880">
    <property type="match status" value="1"/>
</dbReference>
<keyword evidence="3" id="KW-1185">Reference proteome</keyword>
<name>A0ABQ0H2W4_9HYPH</name>
<dbReference type="Pfam" id="PF01965">
    <property type="entry name" value="DJ-1_PfpI"/>
    <property type="match status" value="1"/>
</dbReference>
<feature type="domain" description="DJ-1/PfpI" evidence="1">
    <location>
        <begin position="11"/>
        <end position="176"/>
    </location>
</feature>
<dbReference type="EMBL" id="BAAFZP010000001">
    <property type="protein sequence ID" value="GAB1583260.1"/>
    <property type="molecule type" value="Genomic_DNA"/>
</dbReference>
<dbReference type="SUPFAM" id="SSF52317">
    <property type="entry name" value="Class I glutamine amidotransferase-like"/>
    <property type="match status" value="1"/>
</dbReference>
<evidence type="ECO:0000259" key="1">
    <source>
        <dbReference type="Pfam" id="PF01965"/>
    </source>
</evidence>
<protein>
    <submittedName>
        <fullName evidence="2">DJ-1/PfpI family protein</fullName>
    </submittedName>
</protein>
<dbReference type="InterPro" id="IPR029062">
    <property type="entry name" value="Class_I_gatase-like"/>
</dbReference>
<reference evidence="2 3" key="1">
    <citation type="submission" date="2024-10" db="EMBL/GenBank/DDBJ databases">
        <title>Isolation, draft genome sequencing and identification of Phyllobacterium sp. NSA23, isolated from leaf soil.</title>
        <authorList>
            <person name="Akita H."/>
        </authorList>
    </citation>
    <scope>NUCLEOTIDE SEQUENCE [LARGE SCALE GENOMIC DNA]</scope>
    <source>
        <strain evidence="2 3">NSA23</strain>
    </source>
</reference>
<organism evidence="2 3">
    <name type="scientific">Phyllobacterium phragmitis</name>
    <dbReference type="NCBI Taxonomy" id="2670329"/>
    <lineage>
        <taxon>Bacteria</taxon>
        <taxon>Pseudomonadati</taxon>
        <taxon>Pseudomonadota</taxon>
        <taxon>Alphaproteobacteria</taxon>
        <taxon>Hyphomicrobiales</taxon>
        <taxon>Phyllobacteriaceae</taxon>
        <taxon>Phyllobacterium</taxon>
    </lineage>
</organism>
<gene>
    <name evidence="2" type="ORF">PPNSA23_32030</name>
</gene>
<proteinExistence type="predicted"/>
<comment type="caution">
    <text evidence="2">The sequence shown here is derived from an EMBL/GenBank/DDBJ whole genome shotgun (WGS) entry which is preliminary data.</text>
</comment>
<dbReference type="Proteomes" id="UP001628091">
    <property type="component" value="Unassembled WGS sequence"/>
</dbReference>
<evidence type="ECO:0000313" key="3">
    <source>
        <dbReference type="Proteomes" id="UP001628091"/>
    </source>
</evidence>
<dbReference type="InterPro" id="IPR002818">
    <property type="entry name" value="DJ-1/PfpI"/>
</dbReference>